<proteinExistence type="predicted"/>
<dbReference type="Proteomes" id="UP001597277">
    <property type="component" value="Unassembled WGS sequence"/>
</dbReference>
<keyword evidence="2" id="KW-1185">Reference proteome</keyword>
<dbReference type="EMBL" id="JBHUEE010000002">
    <property type="protein sequence ID" value="MFD1717003.1"/>
    <property type="molecule type" value="Genomic_DNA"/>
</dbReference>
<accession>A0ABW4L079</accession>
<dbReference type="RefSeq" id="WP_388002446.1">
    <property type="nucleotide sequence ID" value="NZ_JBHUEE010000002.1"/>
</dbReference>
<dbReference type="InterPro" id="IPR005331">
    <property type="entry name" value="Sulfotransferase"/>
</dbReference>
<dbReference type="Gene3D" id="3.40.50.300">
    <property type="entry name" value="P-loop containing nucleotide triphosphate hydrolases"/>
    <property type="match status" value="1"/>
</dbReference>
<evidence type="ECO:0000313" key="2">
    <source>
        <dbReference type="Proteomes" id="UP001597277"/>
    </source>
</evidence>
<organism evidence="1 2">
    <name type="scientific">Georgenia deserti</name>
    <dbReference type="NCBI Taxonomy" id="2093781"/>
    <lineage>
        <taxon>Bacteria</taxon>
        <taxon>Bacillati</taxon>
        <taxon>Actinomycetota</taxon>
        <taxon>Actinomycetes</taxon>
        <taxon>Micrococcales</taxon>
        <taxon>Bogoriellaceae</taxon>
        <taxon>Georgenia</taxon>
    </lineage>
</organism>
<protein>
    <submittedName>
        <fullName evidence="1">Sulfotransferase family 2 domain-containing protein</fullName>
    </submittedName>
</protein>
<sequence length="207" mass="23847">MPVFSKGEKAILFVHVPKAGGSAIENLFAAEGWETTYREGRTGKYSHNWYRHCSPQHMHAAPLRETLRLDRFTAIFMVVREPLARFRSEFVMRKPREMATDVQSVDEWSNRALRLYRANPYAFDNHLRPQSEFLLPGSHVYRLEDGLDAVVQDLNKLYDLGLPNRVPRVRESTKTKGVASRDIELSGELTTRLRAMYAQDLVSFGYA</sequence>
<evidence type="ECO:0000313" key="1">
    <source>
        <dbReference type="EMBL" id="MFD1717003.1"/>
    </source>
</evidence>
<dbReference type="SUPFAM" id="SSF52540">
    <property type="entry name" value="P-loop containing nucleoside triphosphate hydrolases"/>
    <property type="match status" value="1"/>
</dbReference>
<reference evidence="2" key="1">
    <citation type="journal article" date="2019" name="Int. J. Syst. Evol. Microbiol.">
        <title>The Global Catalogue of Microorganisms (GCM) 10K type strain sequencing project: providing services to taxonomists for standard genome sequencing and annotation.</title>
        <authorList>
            <consortium name="The Broad Institute Genomics Platform"/>
            <consortium name="The Broad Institute Genome Sequencing Center for Infectious Disease"/>
            <person name="Wu L."/>
            <person name="Ma J."/>
        </authorList>
    </citation>
    <scope>NUCLEOTIDE SEQUENCE [LARGE SCALE GENOMIC DNA]</scope>
    <source>
        <strain evidence="2">JCM 17130</strain>
    </source>
</reference>
<dbReference type="Pfam" id="PF03567">
    <property type="entry name" value="Sulfotransfer_2"/>
    <property type="match status" value="1"/>
</dbReference>
<comment type="caution">
    <text evidence="1">The sequence shown here is derived from an EMBL/GenBank/DDBJ whole genome shotgun (WGS) entry which is preliminary data.</text>
</comment>
<dbReference type="InterPro" id="IPR027417">
    <property type="entry name" value="P-loop_NTPase"/>
</dbReference>
<name>A0ABW4L079_9MICO</name>
<gene>
    <name evidence="1" type="ORF">ACFSE6_04105</name>
</gene>